<accession>A0A378X125</accession>
<feature type="transmembrane region" description="Helical" evidence="1">
    <location>
        <begin position="97"/>
        <end position="117"/>
    </location>
</feature>
<reference evidence="2 3" key="1">
    <citation type="submission" date="2018-06" db="EMBL/GenBank/DDBJ databases">
        <authorList>
            <consortium name="Pathogen Informatics"/>
            <person name="Doyle S."/>
        </authorList>
    </citation>
    <scope>NUCLEOTIDE SEQUENCE [LARGE SCALE GENOMIC DNA]</scope>
    <source>
        <strain evidence="2 3">NCTC13184</strain>
    </source>
</reference>
<keyword evidence="1" id="KW-1133">Transmembrane helix</keyword>
<dbReference type="AlphaFoldDB" id="A0A378X125"/>
<gene>
    <name evidence="2" type="ORF">NCTC13184_04876</name>
</gene>
<dbReference type="Proteomes" id="UP000255082">
    <property type="component" value="Unassembled WGS sequence"/>
</dbReference>
<evidence type="ECO:0000256" key="1">
    <source>
        <dbReference type="SAM" id="Phobius"/>
    </source>
</evidence>
<proteinExistence type="predicted"/>
<dbReference type="RefSeq" id="WP_062967983.1">
    <property type="nucleotide sequence ID" value="NZ_JAJFOE010000001.1"/>
</dbReference>
<keyword evidence="1" id="KW-0812">Transmembrane</keyword>
<dbReference type="EMBL" id="UGRU01000001">
    <property type="protein sequence ID" value="SUA46351.1"/>
    <property type="molecule type" value="Genomic_DNA"/>
</dbReference>
<name>A0A378X125_9NOCA</name>
<protein>
    <submittedName>
        <fullName evidence="2">Uncharacterized protein</fullName>
    </submittedName>
</protein>
<feature type="transmembrane region" description="Helical" evidence="1">
    <location>
        <begin position="57"/>
        <end position="76"/>
    </location>
</feature>
<feature type="transmembrane region" description="Helical" evidence="1">
    <location>
        <begin position="33"/>
        <end position="51"/>
    </location>
</feature>
<feature type="transmembrane region" description="Helical" evidence="1">
    <location>
        <begin position="123"/>
        <end position="141"/>
    </location>
</feature>
<evidence type="ECO:0000313" key="2">
    <source>
        <dbReference type="EMBL" id="SUA46351.1"/>
    </source>
</evidence>
<dbReference type="OrthoDB" id="9978499at2"/>
<evidence type="ECO:0000313" key="3">
    <source>
        <dbReference type="Proteomes" id="UP000255082"/>
    </source>
</evidence>
<keyword evidence="1" id="KW-0472">Membrane</keyword>
<sequence length="155" mass="16598">MHDPQTPQQALAIATATTRQAHAAAALPRWHPVAAAVTGALAALLLCTVISDGVGGPVGWIVLLGGIGSGCVYFRLVQQQRGIQRARGVVALPMAEWKEFAALLAVLLVVPLVGYAVSGSDGWVRVVSSVVMGGWIWFAQARPRILSREWRPWKR</sequence>
<organism evidence="2 3">
    <name type="scientific">Nocardia africana</name>
    <dbReference type="NCBI Taxonomy" id="134964"/>
    <lineage>
        <taxon>Bacteria</taxon>
        <taxon>Bacillati</taxon>
        <taxon>Actinomycetota</taxon>
        <taxon>Actinomycetes</taxon>
        <taxon>Mycobacteriales</taxon>
        <taxon>Nocardiaceae</taxon>
        <taxon>Nocardia</taxon>
    </lineage>
</organism>